<dbReference type="GO" id="GO:0005509">
    <property type="term" value="F:calcium ion binding"/>
    <property type="evidence" value="ECO:0007669"/>
    <property type="project" value="InterPro"/>
</dbReference>
<evidence type="ECO:0000256" key="7">
    <source>
        <dbReference type="RuleBase" id="RU004549"/>
    </source>
</evidence>
<organism evidence="9 10">
    <name type="scientific">Cucurbita argyrosperma subsp. sororia</name>
    <dbReference type="NCBI Taxonomy" id="37648"/>
    <lineage>
        <taxon>Eukaryota</taxon>
        <taxon>Viridiplantae</taxon>
        <taxon>Streptophyta</taxon>
        <taxon>Embryophyta</taxon>
        <taxon>Tracheophyta</taxon>
        <taxon>Spermatophyta</taxon>
        <taxon>Magnoliopsida</taxon>
        <taxon>eudicotyledons</taxon>
        <taxon>Gunneridae</taxon>
        <taxon>Pentapetalae</taxon>
        <taxon>rosids</taxon>
        <taxon>fabids</taxon>
        <taxon>Cucurbitales</taxon>
        <taxon>Cucurbitaceae</taxon>
        <taxon>Cucurbiteae</taxon>
        <taxon>Cucurbita</taxon>
    </lineage>
</organism>
<keyword evidence="3 7" id="KW-0805">Transcription regulation</keyword>
<dbReference type="PROSITE" id="PS51745">
    <property type="entry name" value="PB1"/>
    <property type="match status" value="1"/>
</dbReference>
<dbReference type="Pfam" id="PF02309">
    <property type="entry name" value="AUX_IAA"/>
    <property type="match status" value="1"/>
</dbReference>
<dbReference type="PANTHER" id="PTHR33399">
    <property type="entry name" value="OXYGEN-EVOLVING ENHANCER PROTEIN 3-1, CHLOROPLASTIC"/>
    <property type="match status" value="1"/>
</dbReference>
<proteinExistence type="inferred from homology"/>
<dbReference type="Proteomes" id="UP000685013">
    <property type="component" value="Chromosome 4"/>
</dbReference>
<dbReference type="AlphaFoldDB" id="A0AAV6NS79"/>
<keyword evidence="10" id="KW-1185">Reference proteome</keyword>
<sequence length="694" mass="76739">MLTGHDVFLMVYFLTDNRDDASNGLMWLRGGVGEQALHSLNLQSAGSLPWLQQRLDSSMFGNDHNQQYQAMLAAGMPNLGGVDMLRQQIMHLQQPFQYAQQAGLHNSLLQLQQQQLVQQSMPQNILQAPTQVMAENLPQHILQQTLQNQPEDLPNQQQHTYHDTVQVQSNQFHQGGHSNVPSPTFPRSNLMDSNSNYPESISSRRNIIASSCAEGTGNLSNIYRSGQSILTEQLPQQSPVSKNAHSPVDAHPNSMSFPFSGRDSILELGNCNSDSPSPTLFGVNIDSSGLLLPSNVPTYASPSIAPDSTSMPLGDSGFQNSLYNCVQGSSELLHSSGQVDPSNPTQTFVKVYKTGSIGRSLDISRFSSYQELREELAQMFGIEGQLEDPRRSGWQLVFVDRENDALLLGDDPWEAFVNNVWYIKILSPQDVQELREQVIESFNPIDGQRLTSGGNEAENVSGLPSVAVYLKVCSSLQLLVHMMGPLSSHKRDVKTLKGDQDEASLCTSMAELSPISVSNLSNRIHFSSSSPPINSSQLFSITAKRCSNCRSISRRLGLGLIALLASSSVASTPVRIANALDLKLIAPEQSFEEAESGIRGHAEAVLQVRGLIESESWKEAQKQLRTSSPLLKQDLYTIIEYKPPVERPPLRKLYSLLFNNVTRMDYAARDKDAERVRQCYDNIEMAISDILSRI</sequence>
<dbReference type="GO" id="GO:0005634">
    <property type="term" value="C:nucleus"/>
    <property type="evidence" value="ECO:0007669"/>
    <property type="project" value="UniProtKB-SubCell"/>
</dbReference>
<comment type="subunit">
    <text evidence="2 7">Homodimers and heterodimers.</text>
</comment>
<feature type="non-terminal residue" evidence="9">
    <location>
        <position position="1"/>
    </location>
</feature>
<comment type="caution">
    <text evidence="9">The sequence shown here is derived from an EMBL/GenBank/DDBJ whole genome shotgun (WGS) entry which is preliminary data.</text>
</comment>
<dbReference type="GO" id="GO:0009507">
    <property type="term" value="C:chloroplast"/>
    <property type="evidence" value="ECO:0007669"/>
    <property type="project" value="TreeGrafter"/>
</dbReference>
<dbReference type="PANTHER" id="PTHR33399:SF6">
    <property type="entry name" value="PSBQ-LIKE PROTEIN 3, CHLOROPLASTIC"/>
    <property type="match status" value="1"/>
</dbReference>
<dbReference type="GO" id="GO:0009734">
    <property type="term" value="P:auxin-activated signaling pathway"/>
    <property type="evidence" value="ECO:0007669"/>
    <property type="project" value="UniProtKB-UniRule"/>
</dbReference>
<protein>
    <recommendedName>
        <fullName evidence="7">Auxin-responsive protein</fullName>
    </recommendedName>
</protein>
<keyword evidence="4 7" id="KW-0804">Transcription</keyword>
<dbReference type="Pfam" id="PF05757">
    <property type="entry name" value="PsbQ"/>
    <property type="match status" value="1"/>
</dbReference>
<keyword evidence="5 7" id="KW-0539">Nucleus</keyword>
<keyword evidence="7" id="KW-0678">Repressor</keyword>
<evidence type="ECO:0000256" key="4">
    <source>
        <dbReference type="ARBA" id="ARBA00023163"/>
    </source>
</evidence>
<reference evidence="9 10" key="1">
    <citation type="journal article" date="2021" name="Hortic Res">
        <title>The domestication of Cucurbita argyrosperma as revealed by the genome of its wild relative.</title>
        <authorList>
            <person name="Barrera-Redondo J."/>
            <person name="Sanchez-de la Vega G."/>
            <person name="Aguirre-Liguori J.A."/>
            <person name="Castellanos-Morales G."/>
            <person name="Gutierrez-Guerrero Y.T."/>
            <person name="Aguirre-Dugua X."/>
            <person name="Aguirre-Planter E."/>
            <person name="Tenaillon M.I."/>
            <person name="Lira-Saade R."/>
            <person name="Eguiarte L.E."/>
        </authorList>
    </citation>
    <scope>NUCLEOTIDE SEQUENCE [LARGE SCALE GENOMIC DNA]</scope>
    <source>
        <strain evidence="9">JBR-2021</strain>
    </source>
</reference>
<evidence type="ECO:0000259" key="8">
    <source>
        <dbReference type="PROSITE" id="PS51745"/>
    </source>
</evidence>
<name>A0AAV6NS79_9ROSI</name>
<dbReference type="GO" id="GO:0009767">
    <property type="term" value="P:photosynthetic electron transport chain"/>
    <property type="evidence" value="ECO:0007669"/>
    <property type="project" value="TreeGrafter"/>
</dbReference>
<dbReference type="InterPro" id="IPR054099">
    <property type="entry name" value="PSII_PsbQ_pln"/>
</dbReference>
<evidence type="ECO:0000313" key="9">
    <source>
        <dbReference type="EMBL" id="KAG6601995.1"/>
    </source>
</evidence>
<evidence type="ECO:0000313" key="10">
    <source>
        <dbReference type="Proteomes" id="UP000685013"/>
    </source>
</evidence>
<accession>A0AAV6NS79</accession>
<dbReference type="FunFam" id="1.20.120.290:FF:000004">
    <property type="entry name" value="Oxygen-evolving enhancer protein 3"/>
    <property type="match status" value="1"/>
</dbReference>
<keyword evidence="6 7" id="KW-0927">Auxin signaling pathway</keyword>
<evidence type="ECO:0000256" key="1">
    <source>
        <dbReference type="ARBA" id="ARBA00004123"/>
    </source>
</evidence>
<dbReference type="GO" id="GO:0009654">
    <property type="term" value="C:photosystem II oxygen evolving complex"/>
    <property type="evidence" value="ECO:0007669"/>
    <property type="project" value="InterPro"/>
</dbReference>
<comment type="subcellular location">
    <subcellularLocation>
        <location evidence="1 7">Nucleus</location>
    </subcellularLocation>
</comment>
<dbReference type="InterPro" id="IPR033389">
    <property type="entry name" value="AUX/IAA_dom"/>
</dbReference>
<evidence type="ECO:0000256" key="6">
    <source>
        <dbReference type="ARBA" id="ARBA00023294"/>
    </source>
</evidence>
<gene>
    <name evidence="9" type="primary">ARF8</name>
    <name evidence="9" type="ORF">SDJN03_07228</name>
</gene>
<dbReference type="InterPro" id="IPR053793">
    <property type="entry name" value="PB1-like"/>
</dbReference>
<evidence type="ECO:0000256" key="3">
    <source>
        <dbReference type="ARBA" id="ARBA00023015"/>
    </source>
</evidence>
<dbReference type="EMBL" id="JAGKQH010000004">
    <property type="protein sequence ID" value="KAG6601995.1"/>
    <property type="molecule type" value="Genomic_DNA"/>
</dbReference>
<evidence type="ECO:0000256" key="5">
    <source>
        <dbReference type="ARBA" id="ARBA00023242"/>
    </source>
</evidence>
<dbReference type="GO" id="GO:0019898">
    <property type="term" value="C:extrinsic component of membrane"/>
    <property type="evidence" value="ECO:0007669"/>
    <property type="project" value="InterPro"/>
</dbReference>
<dbReference type="InterPro" id="IPR008797">
    <property type="entry name" value="PSII_PsbQ"/>
</dbReference>
<comment type="function">
    <text evidence="7">Aux/IAA proteins are short-lived transcriptional factors that function as repressors of early auxin response genes at low auxin concentrations.</text>
</comment>
<dbReference type="FunFam" id="3.10.20.90:FF:000047">
    <property type="entry name" value="Auxin response factor"/>
    <property type="match status" value="1"/>
</dbReference>
<feature type="domain" description="PB1" evidence="8">
    <location>
        <begin position="346"/>
        <end position="431"/>
    </location>
</feature>
<evidence type="ECO:0000256" key="2">
    <source>
        <dbReference type="ARBA" id="ARBA00011726"/>
    </source>
</evidence>
<comment type="similarity">
    <text evidence="7">Belongs to the Aux/IAA family.</text>
</comment>